<comment type="similarity">
    <text evidence="1 3">Belongs to the short-chain dehydrogenases/reductases (SDR) family.</text>
</comment>
<dbReference type="SUPFAM" id="SSF51735">
    <property type="entry name" value="NAD(P)-binding Rossmann-fold domains"/>
    <property type="match status" value="1"/>
</dbReference>
<evidence type="ECO:0000256" key="2">
    <source>
        <dbReference type="ARBA" id="ARBA00023002"/>
    </source>
</evidence>
<protein>
    <submittedName>
        <fullName evidence="4">Uncharacterized protein</fullName>
    </submittedName>
</protein>
<evidence type="ECO:0000313" key="4">
    <source>
        <dbReference type="EMBL" id="OSX62643.1"/>
    </source>
</evidence>
<dbReference type="InterPro" id="IPR036291">
    <property type="entry name" value="NAD(P)-bd_dom_sf"/>
</dbReference>
<dbReference type="PRINTS" id="PR00081">
    <property type="entry name" value="GDHRDH"/>
</dbReference>
<dbReference type="EMBL" id="KZ110596">
    <property type="protein sequence ID" value="OSX62643.1"/>
    <property type="molecule type" value="Genomic_DNA"/>
</dbReference>
<dbReference type="PRINTS" id="PR00080">
    <property type="entry name" value="SDRFAMILY"/>
</dbReference>
<name>A0A1X6N2G3_9APHY</name>
<dbReference type="AlphaFoldDB" id="A0A1X6N2G3"/>
<accession>A0A1X6N2G3</accession>
<dbReference type="GO" id="GO:0016491">
    <property type="term" value="F:oxidoreductase activity"/>
    <property type="evidence" value="ECO:0007669"/>
    <property type="project" value="UniProtKB-KW"/>
</dbReference>
<evidence type="ECO:0000256" key="3">
    <source>
        <dbReference type="RuleBase" id="RU000363"/>
    </source>
</evidence>
<sequence length="289" mass="32066">MDDQCKVWFITGTSTGFGKILVSLVLSRGDRVVATVRNLEDFTLTDVDRSRLHVMILDVTESEDEVKVKAQEAIGVWGHVDFVVNNAGVTLPCVLEEGGSKAALAQFQTNVFGVMNVTNAFLPHMRDRRSGTIIQMGSRSVWKADTRLLGMYAASKAAVHAYTETLAAELVEFGIRVLLVVPGLFRTATRTADFAYERLPAYDSLRDGDEAMLRQAWRHITGDPRKAMELVVDVVRGEGKAEGKDFPLWLILGRATHAHLRAHCDTLRRSMDTWVDVARDLDFDEAGDA</sequence>
<gene>
    <name evidence="4" type="ORF">POSPLADRAFT_1056022</name>
</gene>
<dbReference type="PANTHER" id="PTHR43976:SF16">
    <property type="entry name" value="SHORT-CHAIN DEHYDROGENASE_REDUCTASE FAMILY PROTEIN"/>
    <property type="match status" value="1"/>
</dbReference>
<reference evidence="4 5" key="1">
    <citation type="submission" date="2017-04" db="EMBL/GenBank/DDBJ databases">
        <title>Genome Sequence of the Model Brown-Rot Fungus Postia placenta SB12.</title>
        <authorList>
            <consortium name="DOE Joint Genome Institute"/>
            <person name="Gaskell J."/>
            <person name="Kersten P."/>
            <person name="Larrondo L.F."/>
            <person name="Canessa P."/>
            <person name="Martinez D."/>
            <person name="Hibbett D."/>
            <person name="Schmoll M."/>
            <person name="Kubicek C.P."/>
            <person name="Martinez A.T."/>
            <person name="Yadav J."/>
            <person name="Master E."/>
            <person name="Magnuson J.K."/>
            <person name="James T."/>
            <person name="Yaver D."/>
            <person name="Berka R."/>
            <person name="Labutti K."/>
            <person name="Lipzen A."/>
            <person name="Aerts A."/>
            <person name="Barry K."/>
            <person name="Henrissat B."/>
            <person name="Blanchette R."/>
            <person name="Grigoriev I."/>
            <person name="Cullen D."/>
        </authorList>
    </citation>
    <scope>NUCLEOTIDE SEQUENCE [LARGE SCALE GENOMIC DNA]</scope>
    <source>
        <strain evidence="4 5">MAD-698-R-SB12</strain>
    </source>
</reference>
<dbReference type="Proteomes" id="UP000194127">
    <property type="component" value="Unassembled WGS sequence"/>
</dbReference>
<dbReference type="OrthoDB" id="1274115at2759"/>
<evidence type="ECO:0000256" key="1">
    <source>
        <dbReference type="ARBA" id="ARBA00006484"/>
    </source>
</evidence>
<proteinExistence type="inferred from homology"/>
<organism evidence="4 5">
    <name type="scientific">Postia placenta MAD-698-R-SB12</name>
    <dbReference type="NCBI Taxonomy" id="670580"/>
    <lineage>
        <taxon>Eukaryota</taxon>
        <taxon>Fungi</taxon>
        <taxon>Dikarya</taxon>
        <taxon>Basidiomycota</taxon>
        <taxon>Agaricomycotina</taxon>
        <taxon>Agaricomycetes</taxon>
        <taxon>Polyporales</taxon>
        <taxon>Adustoporiaceae</taxon>
        <taxon>Rhodonia</taxon>
    </lineage>
</organism>
<dbReference type="RefSeq" id="XP_024339437.1">
    <property type="nucleotide sequence ID" value="XM_024480724.1"/>
</dbReference>
<keyword evidence="5" id="KW-1185">Reference proteome</keyword>
<dbReference type="STRING" id="670580.A0A1X6N2G3"/>
<dbReference type="Pfam" id="PF00106">
    <property type="entry name" value="adh_short"/>
    <property type="match status" value="1"/>
</dbReference>
<dbReference type="GeneID" id="36325674"/>
<dbReference type="PANTHER" id="PTHR43976">
    <property type="entry name" value="SHORT CHAIN DEHYDROGENASE"/>
    <property type="match status" value="1"/>
</dbReference>
<dbReference type="InterPro" id="IPR002347">
    <property type="entry name" value="SDR_fam"/>
</dbReference>
<dbReference type="InterPro" id="IPR051911">
    <property type="entry name" value="SDR_oxidoreductase"/>
</dbReference>
<evidence type="ECO:0000313" key="5">
    <source>
        <dbReference type="Proteomes" id="UP000194127"/>
    </source>
</evidence>
<keyword evidence="2" id="KW-0560">Oxidoreductase</keyword>
<dbReference type="Gene3D" id="3.40.50.720">
    <property type="entry name" value="NAD(P)-binding Rossmann-like Domain"/>
    <property type="match status" value="1"/>
</dbReference>